<feature type="region of interest" description="Disordered" evidence="1">
    <location>
        <begin position="37"/>
        <end position="108"/>
    </location>
</feature>
<dbReference type="Proteomes" id="UP000011668">
    <property type="component" value="Unassembled WGS sequence"/>
</dbReference>
<gene>
    <name evidence="2" type="ORF">AG1IA_09932</name>
</gene>
<dbReference type="HOGENOM" id="CLU_1262275_0_0_1"/>
<feature type="compositionally biased region" description="Basic and acidic residues" evidence="1">
    <location>
        <begin position="120"/>
        <end position="134"/>
    </location>
</feature>
<keyword evidence="3" id="KW-1185">Reference proteome</keyword>
<comment type="caution">
    <text evidence="2">The sequence shown here is derived from an EMBL/GenBank/DDBJ whole genome shotgun (WGS) entry which is preliminary data.</text>
</comment>
<name>L8WGY1_THACA</name>
<evidence type="ECO:0000256" key="1">
    <source>
        <dbReference type="SAM" id="MobiDB-lite"/>
    </source>
</evidence>
<feature type="region of interest" description="Disordered" evidence="1">
    <location>
        <begin position="115"/>
        <end position="134"/>
    </location>
</feature>
<proteinExistence type="predicted"/>
<dbReference type="EMBL" id="AFRT01004481">
    <property type="protein sequence ID" value="ELU36038.1"/>
    <property type="molecule type" value="Genomic_DNA"/>
</dbReference>
<evidence type="ECO:0000313" key="2">
    <source>
        <dbReference type="EMBL" id="ELU36038.1"/>
    </source>
</evidence>
<organism evidence="2 3">
    <name type="scientific">Thanatephorus cucumeris (strain AG1-IA)</name>
    <name type="common">Rice sheath blight fungus</name>
    <name type="synonym">Rhizoctonia solani</name>
    <dbReference type="NCBI Taxonomy" id="983506"/>
    <lineage>
        <taxon>Eukaryota</taxon>
        <taxon>Fungi</taxon>
        <taxon>Dikarya</taxon>
        <taxon>Basidiomycota</taxon>
        <taxon>Agaricomycotina</taxon>
        <taxon>Agaricomycetes</taxon>
        <taxon>Cantharellales</taxon>
        <taxon>Ceratobasidiaceae</taxon>
        <taxon>Rhizoctonia</taxon>
        <taxon>Rhizoctonia solani AG-1</taxon>
    </lineage>
</organism>
<feature type="compositionally biased region" description="Basic and acidic residues" evidence="1">
    <location>
        <begin position="49"/>
        <end position="65"/>
    </location>
</feature>
<evidence type="ECO:0000313" key="3">
    <source>
        <dbReference type="Proteomes" id="UP000011668"/>
    </source>
</evidence>
<protein>
    <submittedName>
        <fullName evidence="2">Uncharacterized protein</fullName>
    </submittedName>
</protein>
<dbReference type="AlphaFoldDB" id="L8WGY1"/>
<accession>L8WGY1</accession>
<sequence>MLGVIRSPESKHILPNSDFSDTIVSLIPLIQRIHSAKPSNSFHASPTEADEKNSPESANESDRQKVSRTCSFPEPPPNPSNPPNPQINPINHALHQPPSPSSTRKCASAEHCSGPLFSQGREHGGGTSERSKKTSEHSYKSCRCTIILIRCRYLSPLSLSTCNFGGVNFDDAFWVTRICQFGTRTFGPHVAHDRGRHIPEIAVLDFQGWDSGQYRSERV</sequence>
<reference evidence="2 3" key="1">
    <citation type="journal article" date="2013" name="Nat. Commun.">
        <title>The evolution and pathogenic mechanisms of the rice sheath blight pathogen.</title>
        <authorList>
            <person name="Zheng A."/>
            <person name="Lin R."/>
            <person name="Xu L."/>
            <person name="Qin P."/>
            <person name="Tang C."/>
            <person name="Ai P."/>
            <person name="Zhang D."/>
            <person name="Liu Y."/>
            <person name="Sun Z."/>
            <person name="Feng H."/>
            <person name="Wang Y."/>
            <person name="Chen Y."/>
            <person name="Liang X."/>
            <person name="Fu R."/>
            <person name="Li Q."/>
            <person name="Zhang J."/>
            <person name="Yu X."/>
            <person name="Xie Z."/>
            <person name="Ding L."/>
            <person name="Guan P."/>
            <person name="Tang J."/>
            <person name="Liang Y."/>
            <person name="Wang S."/>
            <person name="Deng Q."/>
            <person name="Li S."/>
            <person name="Zhu J."/>
            <person name="Wang L."/>
            <person name="Liu H."/>
            <person name="Li P."/>
        </authorList>
    </citation>
    <scope>NUCLEOTIDE SEQUENCE [LARGE SCALE GENOMIC DNA]</scope>
    <source>
        <strain evidence="3">AG-1 IA</strain>
    </source>
</reference>
<feature type="compositionally biased region" description="Pro residues" evidence="1">
    <location>
        <begin position="73"/>
        <end position="86"/>
    </location>
</feature>